<proteinExistence type="predicted"/>
<sequence length="76" mass="8639">MHVSKGIEKRDIHVHIRCLVYCKLLPLHLHLDVNEIWAATKRLGSLGSQPHAAPFDAAWQTIELVEKSPHGFFDCI</sequence>
<dbReference type="EMBL" id="CATWFT010000013">
    <property type="protein sequence ID" value="CAJ0728375.1"/>
    <property type="molecule type" value="Genomic_DNA"/>
</dbReference>
<accession>A0ABN9I5I8</accession>
<organism evidence="1 2">
    <name type="scientific">Ralstonia pickettii</name>
    <name type="common">Burkholderia pickettii</name>
    <dbReference type="NCBI Taxonomy" id="329"/>
    <lineage>
        <taxon>Bacteria</taxon>
        <taxon>Pseudomonadati</taxon>
        <taxon>Pseudomonadota</taxon>
        <taxon>Betaproteobacteria</taxon>
        <taxon>Burkholderiales</taxon>
        <taxon>Burkholderiaceae</taxon>
        <taxon>Ralstonia</taxon>
    </lineage>
</organism>
<comment type="caution">
    <text evidence="1">The sequence shown here is derived from an EMBL/GenBank/DDBJ whole genome shotgun (WGS) entry which is preliminary data.</text>
</comment>
<keyword evidence="2" id="KW-1185">Reference proteome</keyword>
<reference evidence="1 2" key="1">
    <citation type="submission" date="2023-07" db="EMBL/GenBank/DDBJ databases">
        <authorList>
            <person name="Peeters C."/>
        </authorList>
    </citation>
    <scope>NUCLEOTIDE SEQUENCE [LARGE SCALE GENOMIC DNA]</scope>
    <source>
        <strain evidence="1 2">R-38712</strain>
    </source>
</reference>
<name>A0ABN9I5I8_RALPI</name>
<gene>
    <name evidence="1" type="ORF">R38712_03685</name>
</gene>
<protein>
    <submittedName>
        <fullName evidence="1">Uncharacterized protein</fullName>
    </submittedName>
</protein>
<evidence type="ECO:0000313" key="1">
    <source>
        <dbReference type="EMBL" id="CAJ0728375.1"/>
    </source>
</evidence>
<dbReference type="Proteomes" id="UP001189303">
    <property type="component" value="Unassembled WGS sequence"/>
</dbReference>
<evidence type="ECO:0000313" key="2">
    <source>
        <dbReference type="Proteomes" id="UP001189303"/>
    </source>
</evidence>